<evidence type="ECO:0000256" key="8">
    <source>
        <dbReference type="SAM" id="MobiDB-lite"/>
    </source>
</evidence>
<dbReference type="Pfam" id="PF04166">
    <property type="entry name" value="PdxA"/>
    <property type="match status" value="1"/>
</dbReference>
<comment type="subunit">
    <text evidence="7">Homodimer.</text>
</comment>
<feature type="region of interest" description="Disordered" evidence="8">
    <location>
        <begin position="1"/>
        <end position="28"/>
    </location>
</feature>
<dbReference type="InterPro" id="IPR005255">
    <property type="entry name" value="PdxA_fam"/>
</dbReference>
<feature type="binding site" evidence="7">
    <location>
        <position position="287"/>
    </location>
    <ligand>
        <name>a divalent metal cation</name>
        <dbReference type="ChEBI" id="CHEBI:60240"/>
        <note>ligand shared between dimeric partners</note>
    </ligand>
</feature>
<evidence type="ECO:0000256" key="4">
    <source>
        <dbReference type="ARBA" id="ARBA00023002"/>
    </source>
</evidence>
<accession>A0ABW0F3G9</accession>
<comment type="similarity">
    <text evidence="7">Belongs to the PdxA family.</text>
</comment>
<keyword evidence="10" id="KW-1185">Reference proteome</keyword>
<dbReference type="PANTHER" id="PTHR30004">
    <property type="entry name" value="4-HYDROXYTHREONINE-4-PHOSPHATE DEHYDROGENASE"/>
    <property type="match status" value="1"/>
</dbReference>
<keyword evidence="3 7" id="KW-0521">NADP</keyword>
<name>A0ABW0F3G9_9HYPH</name>
<protein>
    <recommendedName>
        <fullName evidence="7">4-hydroxythreonine-4-phosphate dehydrogenase</fullName>
        <ecNumber evidence="7">1.1.1.262</ecNumber>
    </recommendedName>
    <alternativeName>
        <fullName evidence="7">4-(phosphohydroxy)-L-threonine dehydrogenase</fullName>
    </alternativeName>
</protein>
<feature type="binding site" evidence="7">
    <location>
        <position position="313"/>
    </location>
    <ligand>
        <name>substrate</name>
    </ligand>
</feature>
<dbReference type="InterPro" id="IPR037510">
    <property type="entry name" value="PdxA"/>
</dbReference>
<comment type="function">
    <text evidence="7">Catalyzes the NAD(P)-dependent oxidation of 4-(phosphooxy)-L-threonine (HTP) into 2-amino-3-oxo-4-(phosphooxy)butyric acid which spontaneously decarboxylates to form 3-amino-2-oxopropyl phosphate (AHAP).</text>
</comment>
<feature type="binding site" evidence="7">
    <location>
        <position position="187"/>
    </location>
    <ligand>
        <name>a divalent metal cation</name>
        <dbReference type="ChEBI" id="CHEBI:60240"/>
        <note>ligand shared between dimeric partners</note>
    </ligand>
</feature>
<dbReference type="EC" id="1.1.1.262" evidence="7"/>
<evidence type="ECO:0000256" key="7">
    <source>
        <dbReference type="HAMAP-Rule" id="MF_00536"/>
    </source>
</evidence>
<dbReference type="NCBIfam" id="TIGR00557">
    <property type="entry name" value="pdxA"/>
    <property type="match status" value="1"/>
</dbReference>
<keyword evidence="1 7" id="KW-0963">Cytoplasm</keyword>
<keyword evidence="7" id="KW-0460">Magnesium</keyword>
<evidence type="ECO:0000256" key="2">
    <source>
        <dbReference type="ARBA" id="ARBA00022723"/>
    </source>
</evidence>
<feature type="binding site" evidence="7">
    <location>
        <position position="295"/>
    </location>
    <ligand>
        <name>substrate</name>
    </ligand>
</feature>
<keyword evidence="2 7" id="KW-0479">Metal-binding</keyword>
<comment type="cofactor">
    <cofactor evidence="7">
        <name>Zn(2+)</name>
        <dbReference type="ChEBI" id="CHEBI:29105"/>
    </cofactor>
    <cofactor evidence="7">
        <name>Mg(2+)</name>
        <dbReference type="ChEBI" id="CHEBI:18420"/>
    </cofactor>
    <cofactor evidence="7">
        <name>Co(2+)</name>
        <dbReference type="ChEBI" id="CHEBI:48828"/>
    </cofactor>
    <text evidence="7">Binds 1 divalent metal cation per subunit. Can use ions such as Zn(2+), Mg(2+) or Co(2+).</text>
</comment>
<feature type="binding site" evidence="7">
    <location>
        <position position="304"/>
    </location>
    <ligand>
        <name>substrate</name>
    </ligand>
</feature>
<dbReference type="RefSeq" id="WP_158443532.1">
    <property type="nucleotide sequence ID" value="NZ_JAOAOS010000005.1"/>
</dbReference>
<feature type="binding site" evidence="7">
    <location>
        <position position="232"/>
    </location>
    <ligand>
        <name>a divalent metal cation</name>
        <dbReference type="ChEBI" id="CHEBI:60240"/>
        <note>ligand shared between dimeric partners</note>
    </ligand>
</feature>
<dbReference type="EMBL" id="JBHSLI010000005">
    <property type="protein sequence ID" value="MFC5293967.1"/>
    <property type="molecule type" value="Genomic_DNA"/>
</dbReference>
<dbReference type="GO" id="GO:0050570">
    <property type="term" value="F:4-hydroxythreonine-4-phosphate dehydrogenase activity"/>
    <property type="evidence" value="ECO:0007669"/>
    <property type="project" value="UniProtKB-EC"/>
</dbReference>
<keyword evidence="4 7" id="KW-0560">Oxidoreductase</keyword>
<evidence type="ECO:0000256" key="6">
    <source>
        <dbReference type="ARBA" id="ARBA00023096"/>
    </source>
</evidence>
<sequence>MRAAGRPAPAAISEHPLPSLPLALTQGDPAGVGPELTLRAWQERRERTLPAFACIANPGHLRRTAERLGWHVPIRECGWSDAPAVFSQALPVIPLEQPVEAAAGEPDPSSAAATIASIDRAVAAVRSGQTGAVVTNPIAKSVLYAAGFKHPGHTEYLAHLAADGGVEPLPVMMLWCEELAVVPVTIHVPLREVPDLLTAPLIVETARIVAVGLRRQFGIAAPRLALSGLNPHAGENGTMGREDEEIVKPAIAQLRAEGVDARGPYPADTMFHARARAGYDVALAMYHDQALIPIKTIAFDDGVNVTLGLPFIRTSPDHGTAFDIAGRGIARPDSLCAALKLAARMAERQDTVSRA</sequence>
<reference evidence="10" key="1">
    <citation type="journal article" date="2019" name="Int. J. Syst. Evol. Microbiol.">
        <title>The Global Catalogue of Microorganisms (GCM) 10K type strain sequencing project: providing services to taxonomists for standard genome sequencing and annotation.</title>
        <authorList>
            <consortium name="The Broad Institute Genomics Platform"/>
            <consortium name="The Broad Institute Genome Sequencing Center for Infectious Disease"/>
            <person name="Wu L."/>
            <person name="Ma J."/>
        </authorList>
    </citation>
    <scope>NUCLEOTIDE SEQUENCE [LARGE SCALE GENOMIC DNA]</scope>
    <source>
        <strain evidence="10">CGMCC 1.15643</strain>
    </source>
</reference>
<keyword evidence="7" id="KW-0170">Cobalt</keyword>
<comment type="pathway">
    <text evidence="7">Cofactor biosynthesis; pyridoxine 5'-phosphate biosynthesis; pyridoxine 5'-phosphate from D-erythrose 4-phosphate: step 4/5.</text>
</comment>
<evidence type="ECO:0000256" key="3">
    <source>
        <dbReference type="ARBA" id="ARBA00022857"/>
    </source>
</evidence>
<keyword evidence="5 7" id="KW-0520">NAD</keyword>
<evidence type="ECO:0000313" key="10">
    <source>
        <dbReference type="Proteomes" id="UP001595976"/>
    </source>
</evidence>
<comment type="miscellaneous">
    <text evidence="7">The active site is located at the dimer interface.</text>
</comment>
<dbReference type="Gene3D" id="3.40.718.10">
    <property type="entry name" value="Isopropylmalate Dehydrogenase"/>
    <property type="match status" value="1"/>
</dbReference>
<evidence type="ECO:0000313" key="9">
    <source>
        <dbReference type="EMBL" id="MFC5293967.1"/>
    </source>
</evidence>
<gene>
    <name evidence="7 9" type="primary">pdxA</name>
    <name evidence="9" type="ORF">ACFPK2_13325</name>
</gene>
<dbReference type="NCBIfam" id="NF003699">
    <property type="entry name" value="PRK05312.1"/>
    <property type="match status" value="1"/>
</dbReference>
<keyword evidence="6 7" id="KW-0664">Pyridoxine biosynthesis</keyword>
<feature type="binding site" evidence="7">
    <location>
        <position position="154"/>
    </location>
    <ligand>
        <name>substrate</name>
    </ligand>
</feature>
<dbReference type="Proteomes" id="UP001595976">
    <property type="component" value="Unassembled WGS sequence"/>
</dbReference>
<comment type="catalytic activity">
    <reaction evidence="7">
        <text>4-(phosphooxy)-L-threonine + NAD(+) = 3-amino-2-oxopropyl phosphate + CO2 + NADH</text>
        <dbReference type="Rhea" id="RHEA:32275"/>
        <dbReference type="ChEBI" id="CHEBI:16526"/>
        <dbReference type="ChEBI" id="CHEBI:57279"/>
        <dbReference type="ChEBI" id="CHEBI:57540"/>
        <dbReference type="ChEBI" id="CHEBI:57945"/>
        <dbReference type="ChEBI" id="CHEBI:58452"/>
        <dbReference type="EC" id="1.1.1.262"/>
    </reaction>
</comment>
<keyword evidence="7" id="KW-0862">Zinc</keyword>
<proteinExistence type="inferred from homology"/>
<organism evidence="9 10">
    <name type="scientific">Bosea minatitlanensis</name>
    <dbReference type="NCBI Taxonomy" id="128782"/>
    <lineage>
        <taxon>Bacteria</taxon>
        <taxon>Pseudomonadati</taxon>
        <taxon>Pseudomonadota</taxon>
        <taxon>Alphaproteobacteria</taxon>
        <taxon>Hyphomicrobiales</taxon>
        <taxon>Boseaceae</taxon>
        <taxon>Bosea</taxon>
    </lineage>
</organism>
<comment type="subcellular location">
    <subcellularLocation>
        <location evidence="7">Cytoplasm</location>
    </subcellularLocation>
</comment>
<dbReference type="HAMAP" id="MF_00536">
    <property type="entry name" value="PdxA"/>
    <property type="match status" value="1"/>
</dbReference>
<evidence type="ECO:0000256" key="1">
    <source>
        <dbReference type="ARBA" id="ARBA00022490"/>
    </source>
</evidence>
<feature type="binding site" evidence="7">
    <location>
        <position position="153"/>
    </location>
    <ligand>
        <name>substrate</name>
    </ligand>
</feature>
<comment type="caution">
    <text evidence="9">The sequence shown here is derived from an EMBL/GenBank/DDBJ whole genome shotgun (WGS) entry which is preliminary data.</text>
</comment>
<dbReference type="SUPFAM" id="SSF53659">
    <property type="entry name" value="Isocitrate/Isopropylmalate dehydrogenase-like"/>
    <property type="match status" value="1"/>
</dbReference>
<dbReference type="PANTHER" id="PTHR30004:SF6">
    <property type="entry name" value="D-THREONATE 4-PHOSPHATE DEHYDROGENASE"/>
    <property type="match status" value="1"/>
</dbReference>
<evidence type="ECO:0000256" key="5">
    <source>
        <dbReference type="ARBA" id="ARBA00023027"/>
    </source>
</evidence>